<dbReference type="PRINTS" id="PR01438">
    <property type="entry name" value="UNVRSLSTRESS"/>
</dbReference>
<dbReference type="Pfam" id="PF00582">
    <property type="entry name" value="Usp"/>
    <property type="match status" value="1"/>
</dbReference>
<dbReference type="PANTHER" id="PTHR46268">
    <property type="entry name" value="STRESS RESPONSE PROTEIN NHAX"/>
    <property type="match status" value="1"/>
</dbReference>
<protein>
    <submittedName>
        <fullName evidence="3">Universal stress protein</fullName>
    </submittedName>
</protein>
<dbReference type="Gene3D" id="3.40.50.620">
    <property type="entry name" value="HUPs"/>
    <property type="match status" value="1"/>
</dbReference>
<sequence length="142" mass="14738">MRHIMVATDGSSGADRAVDVAAEVARALSGDLLIVTVADSLAFEEAQQLVRTEQSIGDVLEALTTQTLQAAEARARHLGASQIELRVGWGDVTRSLIDIATGGPVEMIVVGRRGRGQLAGLLLGSVSQKLVSLAPCAVVVVP</sequence>
<comment type="similarity">
    <text evidence="1">Belongs to the universal stress protein A family.</text>
</comment>
<dbReference type="SUPFAM" id="SSF52402">
    <property type="entry name" value="Adenine nucleotide alpha hydrolases-like"/>
    <property type="match status" value="1"/>
</dbReference>
<dbReference type="AlphaFoldDB" id="A0A975NUD8"/>
<dbReference type="InterPro" id="IPR006015">
    <property type="entry name" value="Universal_stress_UspA"/>
</dbReference>
<name>A0A975NUD8_9BRAD</name>
<dbReference type="InterPro" id="IPR014729">
    <property type="entry name" value="Rossmann-like_a/b/a_fold"/>
</dbReference>
<evidence type="ECO:0000313" key="4">
    <source>
        <dbReference type="Proteomes" id="UP000680805"/>
    </source>
</evidence>
<proteinExistence type="inferred from homology"/>
<dbReference type="PANTHER" id="PTHR46268:SF6">
    <property type="entry name" value="UNIVERSAL STRESS PROTEIN UP12"/>
    <property type="match status" value="1"/>
</dbReference>
<accession>A0A975NUD8</accession>
<reference evidence="3" key="1">
    <citation type="submission" date="2021-06" db="EMBL/GenBank/DDBJ databases">
        <title>Bradyrhizobium sp. S2-11-2 Genome sequencing.</title>
        <authorList>
            <person name="Jin L."/>
        </authorList>
    </citation>
    <scope>NUCLEOTIDE SEQUENCE</scope>
    <source>
        <strain evidence="3">S2-11-2</strain>
    </source>
</reference>
<dbReference type="InterPro" id="IPR006016">
    <property type="entry name" value="UspA"/>
</dbReference>
<organism evidence="3 4">
    <name type="scientific">Bradyrhizobium sediminis</name>
    <dbReference type="NCBI Taxonomy" id="2840469"/>
    <lineage>
        <taxon>Bacteria</taxon>
        <taxon>Pseudomonadati</taxon>
        <taxon>Pseudomonadota</taxon>
        <taxon>Alphaproteobacteria</taxon>
        <taxon>Hyphomicrobiales</taxon>
        <taxon>Nitrobacteraceae</taxon>
        <taxon>Bradyrhizobium</taxon>
    </lineage>
</organism>
<evidence type="ECO:0000256" key="1">
    <source>
        <dbReference type="ARBA" id="ARBA00008791"/>
    </source>
</evidence>
<dbReference type="Proteomes" id="UP000680805">
    <property type="component" value="Chromosome"/>
</dbReference>
<dbReference type="EMBL" id="CP076135">
    <property type="protein sequence ID" value="QWG20224.1"/>
    <property type="molecule type" value="Genomic_DNA"/>
</dbReference>
<dbReference type="RefSeq" id="WP_215615704.1">
    <property type="nucleotide sequence ID" value="NZ_CP076135.1"/>
</dbReference>
<gene>
    <name evidence="3" type="ORF">KMZ68_10530</name>
</gene>
<dbReference type="KEGG" id="bsei:KMZ68_10530"/>
<dbReference type="CDD" id="cd00293">
    <property type="entry name" value="USP-like"/>
    <property type="match status" value="1"/>
</dbReference>
<evidence type="ECO:0000313" key="3">
    <source>
        <dbReference type="EMBL" id="QWG20224.1"/>
    </source>
</evidence>
<feature type="domain" description="UspA" evidence="2">
    <location>
        <begin position="1"/>
        <end position="142"/>
    </location>
</feature>
<evidence type="ECO:0000259" key="2">
    <source>
        <dbReference type="Pfam" id="PF00582"/>
    </source>
</evidence>